<evidence type="ECO:0000313" key="2">
    <source>
        <dbReference type="EMBL" id="RHM10556.1"/>
    </source>
</evidence>
<dbReference type="AlphaFoldDB" id="A0A415PDA2"/>
<dbReference type="Proteomes" id="UP000284868">
    <property type="component" value="Unassembled WGS sequence"/>
</dbReference>
<dbReference type="OrthoDB" id="1655267at2"/>
<evidence type="ECO:0000256" key="1">
    <source>
        <dbReference type="SAM" id="Phobius"/>
    </source>
</evidence>
<protein>
    <submittedName>
        <fullName evidence="2">Uncharacterized protein</fullName>
    </submittedName>
</protein>
<name>A0A415PDA2_9FIRM</name>
<keyword evidence="1" id="KW-0472">Membrane</keyword>
<sequence length="91" mass="10099">MENKTGNVEKKKATLPFRLFYVLAIGMLIYMGFSAITSYQAFVDYCAGYQLEPSAEWFTGLKSILAAVIPCLVYAATLYGIGLLLENSEKK</sequence>
<dbReference type="EMBL" id="QRPK01000027">
    <property type="protein sequence ID" value="RHM10556.1"/>
    <property type="molecule type" value="Genomic_DNA"/>
</dbReference>
<keyword evidence="3" id="KW-1185">Reference proteome</keyword>
<organism evidence="2 3">
    <name type="scientific">Amedibacillus dolichus</name>
    <dbReference type="NCBI Taxonomy" id="31971"/>
    <lineage>
        <taxon>Bacteria</taxon>
        <taxon>Bacillati</taxon>
        <taxon>Bacillota</taxon>
        <taxon>Erysipelotrichia</taxon>
        <taxon>Erysipelotrichales</taxon>
        <taxon>Erysipelotrichaceae</taxon>
        <taxon>Amedibacillus</taxon>
    </lineage>
</organism>
<comment type="caution">
    <text evidence="2">The sequence shown here is derived from an EMBL/GenBank/DDBJ whole genome shotgun (WGS) entry which is preliminary data.</text>
</comment>
<accession>A0A415PDA2</accession>
<feature type="transmembrane region" description="Helical" evidence="1">
    <location>
        <begin position="20"/>
        <end position="43"/>
    </location>
</feature>
<dbReference type="RefSeq" id="WP_118365612.1">
    <property type="nucleotide sequence ID" value="NZ_QRPK01000027.1"/>
</dbReference>
<feature type="transmembrane region" description="Helical" evidence="1">
    <location>
        <begin position="63"/>
        <end position="85"/>
    </location>
</feature>
<keyword evidence="1" id="KW-1133">Transmembrane helix</keyword>
<keyword evidence="1" id="KW-0812">Transmembrane</keyword>
<reference evidence="2 3" key="1">
    <citation type="submission" date="2018-08" db="EMBL/GenBank/DDBJ databases">
        <title>A genome reference for cultivated species of the human gut microbiota.</title>
        <authorList>
            <person name="Zou Y."/>
            <person name="Xue W."/>
            <person name="Luo G."/>
        </authorList>
    </citation>
    <scope>NUCLEOTIDE SEQUENCE [LARGE SCALE GENOMIC DNA]</scope>
    <source>
        <strain evidence="2 3">AF35-6BH</strain>
    </source>
</reference>
<evidence type="ECO:0000313" key="3">
    <source>
        <dbReference type="Proteomes" id="UP000284868"/>
    </source>
</evidence>
<gene>
    <name evidence="2" type="ORF">DWZ83_06290</name>
</gene>
<proteinExistence type="predicted"/>